<feature type="compositionally biased region" description="Low complexity" evidence="1">
    <location>
        <begin position="97"/>
        <end position="110"/>
    </location>
</feature>
<feature type="region of interest" description="Disordered" evidence="1">
    <location>
        <begin position="1"/>
        <end position="119"/>
    </location>
</feature>
<evidence type="ECO:0000256" key="1">
    <source>
        <dbReference type="SAM" id="MobiDB-lite"/>
    </source>
</evidence>
<dbReference type="Proteomes" id="UP000025227">
    <property type="component" value="Unplaced"/>
</dbReference>
<sequence length="119" mass="13308">MDRPQTDGLTDSNRHVQDRWTGRRLGRRTRVDADGQHTQVSTDRQTRTEQDTDGRVQTGADGHVQREGHGLTWTNGHQDVACKNTDKHVTQTDRTKSPAVAPSRPSSSARLGPQSPMWI</sequence>
<protein>
    <submittedName>
        <fullName evidence="3">Uncharacterized protein</fullName>
    </submittedName>
</protein>
<name>A0A7I4XZ44_HAECO</name>
<feature type="compositionally biased region" description="Basic and acidic residues" evidence="1">
    <location>
        <begin position="12"/>
        <end position="21"/>
    </location>
</feature>
<feature type="compositionally biased region" description="Basic and acidic residues" evidence="1">
    <location>
        <begin position="44"/>
        <end position="54"/>
    </location>
</feature>
<dbReference type="WBParaSite" id="HCON_00025990-00001">
    <property type="protein sequence ID" value="HCON_00025990-00001"/>
    <property type="gene ID" value="HCON_00025990"/>
</dbReference>
<accession>A0A7I4XZ44</accession>
<dbReference type="AlphaFoldDB" id="A0A7I4XZ44"/>
<evidence type="ECO:0000313" key="2">
    <source>
        <dbReference type="Proteomes" id="UP000025227"/>
    </source>
</evidence>
<organism evidence="2 3">
    <name type="scientific">Haemonchus contortus</name>
    <name type="common">Barber pole worm</name>
    <dbReference type="NCBI Taxonomy" id="6289"/>
    <lineage>
        <taxon>Eukaryota</taxon>
        <taxon>Metazoa</taxon>
        <taxon>Ecdysozoa</taxon>
        <taxon>Nematoda</taxon>
        <taxon>Chromadorea</taxon>
        <taxon>Rhabditida</taxon>
        <taxon>Rhabditina</taxon>
        <taxon>Rhabditomorpha</taxon>
        <taxon>Strongyloidea</taxon>
        <taxon>Trichostrongylidae</taxon>
        <taxon>Haemonchus</taxon>
    </lineage>
</organism>
<proteinExistence type="predicted"/>
<reference evidence="3" key="1">
    <citation type="submission" date="2020-12" db="UniProtKB">
        <authorList>
            <consortium name="WormBaseParasite"/>
        </authorList>
    </citation>
    <scope>IDENTIFICATION</scope>
    <source>
        <strain evidence="3">MHco3</strain>
    </source>
</reference>
<evidence type="ECO:0000313" key="3">
    <source>
        <dbReference type="WBParaSite" id="HCON_00025990-00001"/>
    </source>
</evidence>
<keyword evidence="2" id="KW-1185">Reference proteome</keyword>
<feature type="compositionally biased region" description="Basic and acidic residues" evidence="1">
    <location>
        <begin position="84"/>
        <end position="96"/>
    </location>
</feature>